<evidence type="ECO:0000313" key="2">
    <source>
        <dbReference type="EMBL" id="PYF06253.1"/>
    </source>
</evidence>
<keyword evidence="1" id="KW-0812">Transmembrane</keyword>
<comment type="caution">
    <text evidence="2">The sequence shown here is derived from an EMBL/GenBank/DDBJ whole genome shotgun (WGS) entry which is preliminary data.</text>
</comment>
<proteinExistence type="predicted"/>
<dbReference type="OrthoDB" id="2905441at2"/>
<dbReference type="RefSeq" id="WP_107935107.1">
    <property type="nucleotide sequence ID" value="NZ_PYWJ01000014.1"/>
</dbReference>
<accession>A0A318TPF0</accession>
<gene>
    <name evidence="2" type="ORF">BJ095_11184</name>
</gene>
<feature type="transmembrane region" description="Helical" evidence="1">
    <location>
        <begin position="46"/>
        <end position="67"/>
    </location>
</feature>
<protein>
    <submittedName>
        <fullName evidence="2">Uncharacterized protein</fullName>
    </submittedName>
</protein>
<keyword evidence="3" id="KW-1185">Reference proteome</keyword>
<organism evidence="2 3">
    <name type="scientific">Ureibacillus chungkukjangi</name>
    <dbReference type="NCBI Taxonomy" id="1202712"/>
    <lineage>
        <taxon>Bacteria</taxon>
        <taxon>Bacillati</taxon>
        <taxon>Bacillota</taxon>
        <taxon>Bacilli</taxon>
        <taxon>Bacillales</taxon>
        <taxon>Caryophanaceae</taxon>
        <taxon>Ureibacillus</taxon>
    </lineage>
</organism>
<evidence type="ECO:0000313" key="3">
    <source>
        <dbReference type="Proteomes" id="UP000247416"/>
    </source>
</evidence>
<evidence type="ECO:0000256" key="1">
    <source>
        <dbReference type="SAM" id="Phobius"/>
    </source>
</evidence>
<keyword evidence="1" id="KW-0472">Membrane</keyword>
<feature type="transmembrane region" description="Helical" evidence="1">
    <location>
        <begin position="6"/>
        <end position="25"/>
    </location>
</feature>
<sequence>MEELIDSLLAISFLLNPILAVVFCLNLTSYLKKLTITKVLNTKGNIFWMCFASAFIVFTLTWMFAFIPQSGDFLE</sequence>
<dbReference type="EMBL" id="QJTJ01000011">
    <property type="protein sequence ID" value="PYF06253.1"/>
    <property type="molecule type" value="Genomic_DNA"/>
</dbReference>
<dbReference type="AlphaFoldDB" id="A0A318TPF0"/>
<keyword evidence="1" id="KW-1133">Transmembrane helix</keyword>
<reference evidence="2 3" key="1">
    <citation type="submission" date="2018-06" db="EMBL/GenBank/DDBJ databases">
        <title>Genomic Encyclopedia of Archaeal and Bacterial Type Strains, Phase II (KMG-II): from individual species to whole genera.</title>
        <authorList>
            <person name="Goeker M."/>
        </authorList>
    </citation>
    <scope>NUCLEOTIDE SEQUENCE [LARGE SCALE GENOMIC DNA]</scope>
    <source>
        <strain evidence="2 3">KACC 16626</strain>
    </source>
</reference>
<name>A0A318TPF0_9BACL</name>
<dbReference type="Proteomes" id="UP000247416">
    <property type="component" value="Unassembled WGS sequence"/>
</dbReference>